<keyword evidence="4 5" id="KW-0406">Ion transport</keyword>
<keyword evidence="2 5" id="KW-0813">Transport</keyword>
<organism evidence="6 7">
    <name type="scientific">Tieghemostelium lacteum</name>
    <name type="common">Slime mold</name>
    <name type="synonym">Dictyostelium lacteum</name>
    <dbReference type="NCBI Taxonomy" id="361077"/>
    <lineage>
        <taxon>Eukaryota</taxon>
        <taxon>Amoebozoa</taxon>
        <taxon>Evosea</taxon>
        <taxon>Eumycetozoa</taxon>
        <taxon>Dictyostelia</taxon>
        <taxon>Dictyosteliales</taxon>
        <taxon>Raperosteliaceae</taxon>
        <taxon>Tieghemostelium</taxon>
    </lineage>
</organism>
<name>A0A151ZE03_TIELA</name>
<evidence type="ECO:0000313" key="7">
    <source>
        <dbReference type="Proteomes" id="UP000076078"/>
    </source>
</evidence>
<dbReference type="GO" id="GO:0046961">
    <property type="term" value="F:proton-transporting ATPase activity, rotational mechanism"/>
    <property type="evidence" value="ECO:0007669"/>
    <property type="project" value="InterPro"/>
</dbReference>
<dbReference type="Pfam" id="PF01990">
    <property type="entry name" value="ATP-synt_F"/>
    <property type="match status" value="1"/>
</dbReference>
<dbReference type="SUPFAM" id="SSF159468">
    <property type="entry name" value="AtpF-like"/>
    <property type="match status" value="1"/>
</dbReference>
<gene>
    <name evidence="6" type="ORF">DLAC_06981</name>
</gene>
<accession>A0A151ZE03</accession>
<dbReference type="PANTHER" id="PTHR13861:SF2">
    <property type="entry name" value="V-TYPE PROTON ATPASE SUBUNIT F"/>
    <property type="match status" value="1"/>
</dbReference>
<dbReference type="FunFam" id="3.40.50.10580:FF:000004">
    <property type="entry name" value="V-type proton ATPase subunit F"/>
    <property type="match status" value="1"/>
</dbReference>
<comment type="function">
    <text evidence="5">Subunit of the V1 complex of vacuolar(H+)-ATPase (V-ATPase), a multisubunit enzyme composed of a peripheral complex (V1) that hydrolyzes ATP and a membrane integral complex (V0) that translocates protons. V-ATPase is responsible for acidifying and maintaining the pH of intracellular compartments.</text>
</comment>
<evidence type="ECO:0000256" key="2">
    <source>
        <dbReference type="ARBA" id="ARBA00022448"/>
    </source>
</evidence>
<dbReference type="GO" id="GO:0033180">
    <property type="term" value="C:proton-transporting V-type ATPase, V1 domain"/>
    <property type="evidence" value="ECO:0007669"/>
    <property type="project" value="InterPro"/>
</dbReference>
<comment type="similarity">
    <text evidence="1 5">Belongs to the V-ATPase F subunit family.</text>
</comment>
<evidence type="ECO:0000256" key="1">
    <source>
        <dbReference type="ARBA" id="ARBA00010148"/>
    </source>
</evidence>
<evidence type="ECO:0000256" key="5">
    <source>
        <dbReference type="PIRNR" id="PIRNR015945"/>
    </source>
</evidence>
<dbReference type="InterPro" id="IPR008218">
    <property type="entry name" value="ATPase_V1-cplx_f_g_su"/>
</dbReference>
<evidence type="ECO:0000256" key="4">
    <source>
        <dbReference type="ARBA" id="ARBA00023065"/>
    </source>
</evidence>
<dbReference type="InParanoid" id="A0A151ZE03"/>
<reference evidence="6 7" key="1">
    <citation type="submission" date="2015-12" db="EMBL/GenBank/DDBJ databases">
        <title>Dictyostelia acquired genes for synthesis and detection of signals that induce cell-type specialization by lateral gene transfer from prokaryotes.</title>
        <authorList>
            <person name="Gloeckner G."/>
            <person name="Schaap P."/>
        </authorList>
    </citation>
    <scope>NUCLEOTIDE SEQUENCE [LARGE SCALE GENOMIC DNA]</scope>
    <source>
        <strain evidence="6 7">TK</strain>
    </source>
</reference>
<comment type="caution">
    <text evidence="6">The sequence shown here is derived from an EMBL/GenBank/DDBJ whole genome shotgun (WGS) entry which is preliminary data.</text>
</comment>
<sequence>MATKNITENAHLAIIGDEDIVTGFLLAGVGQKDKKKNENFLVVDSKTPQSKIEQAFKTFTTRNDIAIILISQKIADEIRFLIDEYTQVIPTILEIPSKDHPYDPTKDSIMLKVKRMTGSD</sequence>
<proteinExistence type="inferred from homology"/>
<dbReference type="Gene3D" id="3.40.50.10580">
    <property type="entry name" value="ATPase, V1 complex, subunit F"/>
    <property type="match status" value="1"/>
</dbReference>
<dbReference type="NCBIfam" id="TIGR01101">
    <property type="entry name" value="V_ATP_synt_F"/>
    <property type="match status" value="1"/>
</dbReference>
<dbReference type="AlphaFoldDB" id="A0A151ZE03"/>
<dbReference type="EMBL" id="LODT01000031">
    <property type="protein sequence ID" value="KYQ92140.1"/>
    <property type="molecule type" value="Genomic_DNA"/>
</dbReference>
<comment type="subunit">
    <text evidence="5">V-ATPase is a heteromultimeric enzyme made up of two complexes: the ATP-hydrolytic V1 complex and the proton translocation V0 complex.</text>
</comment>
<dbReference type="OrthoDB" id="10261947at2759"/>
<dbReference type="OMA" id="IIICQHI"/>
<keyword evidence="7" id="KW-1185">Reference proteome</keyword>
<evidence type="ECO:0000313" key="6">
    <source>
        <dbReference type="EMBL" id="KYQ92140.1"/>
    </source>
</evidence>
<evidence type="ECO:0000256" key="3">
    <source>
        <dbReference type="ARBA" id="ARBA00022781"/>
    </source>
</evidence>
<dbReference type="PANTHER" id="PTHR13861">
    <property type="entry name" value="VACUOLAR ATP SYNTHASE SUBUNIT F"/>
    <property type="match status" value="1"/>
</dbReference>
<protein>
    <recommendedName>
        <fullName evidence="5">V-type proton ATPase subunit F</fullName>
    </recommendedName>
</protein>
<dbReference type="InterPro" id="IPR036906">
    <property type="entry name" value="ATPase_V1_fsu_sf"/>
</dbReference>
<dbReference type="FunCoup" id="A0A151ZE03">
    <property type="interactions" value="629"/>
</dbReference>
<dbReference type="STRING" id="361077.A0A151ZE03"/>
<dbReference type="PIRSF" id="PIRSF015945">
    <property type="entry name" value="ATPase_V1_F_euk"/>
    <property type="match status" value="1"/>
</dbReference>
<dbReference type="InterPro" id="IPR005772">
    <property type="entry name" value="ATPase_V1-cplx_fsu_euk"/>
</dbReference>
<dbReference type="Proteomes" id="UP000076078">
    <property type="component" value="Unassembled WGS sequence"/>
</dbReference>
<keyword evidence="3 5" id="KW-0375">Hydrogen ion transport</keyword>